<reference evidence="1" key="1">
    <citation type="submission" date="2015-03" db="EMBL/GenBank/DDBJ databases">
        <title>Wuchereria bancrofti Genome Sequencing Papua New Guinea Strain.</title>
        <authorList>
            <person name="Small S.T."/>
            <person name="Serre D."/>
            <person name="Zimmerman P.A."/>
        </authorList>
    </citation>
    <scope>NUCLEOTIDE SEQUENCE [LARGE SCALE GENOMIC DNA]</scope>
    <source>
        <strain evidence="1">pt0022</strain>
    </source>
</reference>
<accession>A0AAF5PQ57</accession>
<dbReference type="AlphaFoldDB" id="A0AAF5PQ57"/>
<name>A0AAF5PQ57_WUCBA</name>
<dbReference type="Proteomes" id="UP000093561">
    <property type="component" value="Unassembled WGS sequence"/>
</dbReference>
<sequence length="69" mass="8001">MHLLGPSLEDLFSCNRRFTVKIFLMLADQIIGRIQFNLTRTARYASVNVHGRIEHRKTESLGYYESNDG</sequence>
<organism evidence="1 2">
    <name type="scientific">Wuchereria bancrofti</name>
    <dbReference type="NCBI Taxonomy" id="6293"/>
    <lineage>
        <taxon>Eukaryota</taxon>
        <taxon>Metazoa</taxon>
        <taxon>Ecdysozoa</taxon>
        <taxon>Nematoda</taxon>
        <taxon>Chromadorea</taxon>
        <taxon>Rhabditida</taxon>
        <taxon>Spirurina</taxon>
        <taxon>Spiruromorpha</taxon>
        <taxon>Filarioidea</taxon>
        <taxon>Onchocercidae</taxon>
        <taxon>Wuchereria</taxon>
    </lineage>
</organism>
<evidence type="ECO:0000313" key="2">
    <source>
        <dbReference type="WBParaSite" id="mrna-Wban_03712"/>
    </source>
</evidence>
<protein>
    <submittedName>
        <fullName evidence="2">Uncharacterized protein</fullName>
    </submittedName>
</protein>
<proteinExistence type="predicted"/>
<dbReference type="Gene3D" id="1.10.510.10">
    <property type="entry name" value="Transferase(Phosphotransferase) domain 1"/>
    <property type="match status" value="1"/>
</dbReference>
<dbReference type="WBParaSite" id="mrna-Wban_03712">
    <property type="protein sequence ID" value="mrna-Wban_03712"/>
    <property type="gene ID" value="Wban_03712"/>
</dbReference>
<evidence type="ECO:0000313" key="1">
    <source>
        <dbReference type="Proteomes" id="UP000093561"/>
    </source>
</evidence>
<reference evidence="1" key="2">
    <citation type="journal article" date="2016" name="Mol. Ecol.">
        <title>Population genomics of the filarial nematode parasite Wuchereria bancrofti from mosquitoes.</title>
        <authorList>
            <person name="Small S.T."/>
            <person name="Reimer L.J."/>
            <person name="Tisch D.J."/>
            <person name="King C.L."/>
            <person name="Christensen B.M."/>
            <person name="Siba P.M."/>
            <person name="Kazura J.W."/>
            <person name="Serre D."/>
            <person name="Zimmerman P.A."/>
        </authorList>
    </citation>
    <scope>NUCLEOTIDE SEQUENCE</scope>
    <source>
        <strain evidence="1">pt0022</strain>
    </source>
</reference>
<reference evidence="2" key="3">
    <citation type="submission" date="2024-02" db="UniProtKB">
        <authorList>
            <consortium name="WormBaseParasite"/>
        </authorList>
    </citation>
    <scope>IDENTIFICATION</scope>
    <source>
        <strain evidence="2">pt0022</strain>
    </source>
</reference>